<dbReference type="InterPro" id="IPR023346">
    <property type="entry name" value="Lysozyme-like_dom_sf"/>
</dbReference>
<evidence type="ECO:0000313" key="1">
    <source>
        <dbReference type="EMBL" id="MCZ4089314.1"/>
    </source>
</evidence>
<dbReference type="Gene3D" id="1.10.530.10">
    <property type="match status" value="1"/>
</dbReference>
<sequence>MNHEPHDVLRIREARAFGGRLTQSQIDGMTAILDEWDRRKLLDKRWLAYMLATTFHETAATMQPIRERGGEKWDLRGKAYYPWVGEGLVQVTWEENHRKFGATKPGQLLKMPIAIKALFDGMTKGMFTSASLPTISTRRPMTR</sequence>
<comment type="caution">
    <text evidence="1">The sequence shown here is derived from an EMBL/GenBank/DDBJ whole genome shotgun (WGS) entry which is preliminary data.</text>
</comment>
<keyword evidence="2" id="KW-1185">Reference proteome</keyword>
<accession>A0ABT4KBI2</accession>
<reference evidence="1" key="1">
    <citation type="submission" date="2022-10" db="EMBL/GenBank/DDBJ databases">
        <title>Whole genome sequencing of three plant growth promoting bacteria isolated from Vachellia tortilis subsp. raddiana in Morocco.</title>
        <authorList>
            <person name="Hnini M."/>
            <person name="Zouagui R."/>
            <person name="Zouagui H."/>
            <person name="Chemao Elfihri M.-W."/>
            <person name="Ibrahimi A."/>
            <person name="Sbabou L."/>
            <person name="Aurag J."/>
        </authorList>
    </citation>
    <scope>NUCLEOTIDE SEQUENCE</scope>
    <source>
        <strain evidence="1">LMR678</strain>
    </source>
</reference>
<dbReference type="RefSeq" id="WP_269275867.1">
    <property type="nucleotide sequence ID" value="NZ_JAPVOI010000004.1"/>
</dbReference>
<dbReference type="EMBL" id="JAPVOI010000004">
    <property type="protein sequence ID" value="MCZ4089314.1"/>
    <property type="molecule type" value="Genomic_DNA"/>
</dbReference>
<organism evidence="1 2">
    <name type="scientific">Sinorhizobium psoraleae</name>
    <dbReference type="NCBI Taxonomy" id="520838"/>
    <lineage>
        <taxon>Bacteria</taxon>
        <taxon>Pseudomonadati</taxon>
        <taxon>Pseudomonadota</taxon>
        <taxon>Alphaproteobacteria</taxon>
        <taxon>Hyphomicrobiales</taxon>
        <taxon>Rhizobiaceae</taxon>
        <taxon>Sinorhizobium/Ensifer group</taxon>
        <taxon>Sinorhizobium</taxon>
    </lineage>
</organism>
<dbReference type="SUPFAM" id="SSF53955">
    <property type="entry name" value="Lysozyme-like"/>
    <property type="match status" value="1"/>
</dbReference>
<name>A0ABT4KBI2_9HYPH</name>
<gene>
    <name evidence="1" type="ORF">O3W52_04340</name>
</gene>
<proteinExistence type="predicted"/>
<evidence type="ECO:0000313" key="2">
    <source>
        <dbReference type="Proteomes" id="UP001079430"/>
    </source>
</evidence>
<protein>
    <submittedName>
        <fullName evidence="1">Uncharacterized protein</fullName>
    </submittedName>
</protein>
<dbReference type="Proteomes" id="UP001079430">
    <property type="component" value="Unassembled WGS sequence"/>
</dbReference>